<dbReference type="Proteomes" id="UP000289437">
    <property type="component" value="Unassembled WGS sequence"/>
</dbReference>
<dbReference type="Pfam" id="PF16976">
    <property type="entry name" value="RcpC"/>
    <property type="match status" value="1"/>
</dbReference>
<keyword evidence="3" id="KW-1185">Reference proteome</keyword>
<dbReference type="OrthoDB" id="163768at2"/>
<dbReference type="CDD" id="cd11614">
    <property type="entry name" value="SAF_CpaB_FlgA_like"/>
    <property type="match status" value="1"/>
</dbReference>
<dbReference type="InterPro" id="IPR017592">
    <property type="entry name" value="Pilus_assmbl_Flp-typ_CpaB"/>
</dbReference>
<comment type="caution">
    <text evidence="2">The sequence shown here is derived from an EMBL/GenBank/DDBJ whole genome shotgun (WGS) entry which is preliminary data.</text>
</comment>
<dbReference type="PROSITE" id="PS51257">
    <property type="entry name" value="PROKAR_LIPOPROTEIN"/>
    <property type="match status" value="1"/>
</dbReference>
<sequence>MIFRRLAFAMTVALVISAGCTYLLSRKIIASVARQQPDQRYVAPATPLSAGEVLKGQNLQIVNWPAAHPVAGSFSRIEDLAGRTLLYPVDKGQPITDKYVTVVGSGSGLAGKIPDGMRGVSLRSDEVIGVGGFLVPGSRLDVLLTYRSERIGEPITVTVLQDAVVLAAGHQVQPEPENKPSVATVVTLLLTPDEAQRAVLASTQGSIHFVLRSGSDRVKNQESPVLLSQLSGVSAPVSAPRTRSEKEIPVVRMGAPRGFVVETILGDKLSVETFPRPALQ</sequence>
<dbReference type="InterPro" id="IPR031571">
    <property type="entry name" value="RcpC_dom"/>
</dbReference>
<evidence type="ECO:0000313" key="2">
    <source>
        <dbReference type="EMBL" id="RXH54338.1"/>
    </source>
</evidence>
<dbReference type="InterPro" id="IPR013974">
    <property type="entry name" value="SAF"/>
</dbReference>
<dbReference type="RefSeq" id="WP_128915238.1">
    <property type="nucleotide sequence ID" value="NZ_RDSM01000004.1"/>
</dbReference>
<dbReference type="EMBL" id="RDSM01000004">
    <property type="protein sequence ID" value="RXH54338.1"/>
    <property type="molecule type" value="Genomic_DNA"/>
</dbReference>
<reference evidence="3" key="2">
    <citation type="submission" date="2019-02" db="EMBL/GenBank/DDBJ databases">
        <title>Granulicella sibirica sp. nov., a psychrotolerant acidobacterium isolated from an organic soil layer in forested tundra, West Siberia.</title>
        <authorList>
            <person name="Oshkin I.Y."/>
            <person name="Kulichevskaya I.S."/>
            <person name="Rijpstra W.I.C."/>
            <person name="Sinninghe Damste J.S."/>
            <person name="Rakitin A.L."/>
            <person name="Ravin N.V."/>
            <person name="Dedysh S.N."/>
        </authorList>
    </citation>
    <scope>NUCLEOTIDE SEQUENCE [LARGE SCALE GENOMIC DNA]</scope>
    <source>
        <strain evidence="3">AF10</strain>
    </source>
</reference>
<dbReference type="NCBIfam" id="TIGR03177">
    <property type="entry name" value="pilus_cpaB"/>
    <property type="match status" value="1"/>
</dbReference>
<reference evidence="2 3" key="1">
    <citation type="submission" date="2018-11" db="EMBL/GenBank/DDBJ databases">
        <authorList>
            <person name="Mardanov A.V."/>
            <person name="Ravin N.V."/>
            <person name="Dedysh S.N."/>
        </authorList>
    </citation>
    <scope>NUCLEOTIDE SEQUENCE [LARGE SCALE GENOMIC DNA]</scope>
    <source>
        <strain evidence="2 3">AF10</strain>
    </source>
</reference>
<organism evidence="2 3">
    <name type="scientific">Granulicella sibirica</name>
    <dbReference type="NCBI Taxonomy" id="2479048"/>
    <lineage>
        <taxon>Bacteria</taxon>
        <taxon>Pseudomonadati</taxon>
        <taxon>Acidobacteriota</taxon>
        <taxon>Terriglobia</taxon>
        <taxon>Terriglobales</taxon>
        <taxon>Acidobacteriaceae</taxon>
        <taxon>Granulicella</taxon>
    </lineage>
</organism>
<dbReference type="Pfam" id="PF08666">
    <property type="entry name" value="SAF"/>
    <property type="match status" value="1"/>
</dbReference>
<gene>
    <name evidence="2" type="ORF">GRAN_4634</name>
</gene>
<dbReference type="SMART" id="SM00858">
    <property type="entry name" value="SAF"/>
    <property type="match status" value="1"/>
</dbReference>
<dbReference type="AlphaFoldDB" id="A0A4Q0SXJ1"/>
<accession>A0A4Q0SXJ1</accession>
<evidence type="ECO:0000313" key="3">
    <source>
        <dbReference type="Proteomes" id="UP000289437"/>
    </source>
</evidence>
<name>A0A4Q0SXJ1_9BACT</name>
<protein>
    <submittedName>
        <fullName evidence="2">Flp pilus assembly protein RcpC/CpaB</fullName>
    </submittedName>
</protein>
<feature type="domain" description="SAF" evidence="1">
    <location>
        <begin position="39"/>
        <end position="101"/>
    </location>
</feature>
<proteinExistence type="predicted"/>
<evidence type="ECO:0000259" key="1">
    <source>
        <dbReference type="SMART" id="SM00858"/>
    </source>
</evidence>